<dbReference type="PROSITE" id="PS00616">
    <property type="entry name" value="HIS_ACID_PHOSPHAT_1"/>
    <property type="match status" value="1"/>
</dbReference>
<dbReference type="SUPFAM" id="SSF53254">
    <property type="entry name" value="Phosphoglycerate mutase-like"/>
    <property type="match status" value="1"/>
</dbReference>
<name>A0ABR1SH51_9PEZI</name>
<evidence type="ECO:0000313" key="5">
    <source>
        <dbReference type="EMBL" id="KAK8033659.1"/>
    </source>
</evidence>
<evidence type="ECO:0000313" key="6">
    <source>
        <dbReference type="Proteomes" id="UP001396898"/>
    </source>
</evidence>
<dbReference type="InterPro" id="IPR029033">
    <property type="entry name" value="His_PPase_superfam"/>
</dbReference>
<dbReference type="InterPro" id="IPR000560">
    <property type="entry name" value="His_Pase_clade-2"/>
</dbReference>
<dbReference type="PANTHER" id="PTHR20963">
    <property type="entry name" value="MULTIPLE INOSITOL POLYPHOSPHATE PHOSPHATASE-RELATED"/>
    <property type="match status" value="1"/>
</dbReference>
<dbReference type="EC" id="3.1.3.8" evidence="2"/>
<dbReference type="Proteomes" id="UP001396898">
    <property type="component" value="Unassembled WGS sequence"/>
</dbReference>
<accession>A0ABR1SH51</accession>
<evidence type="ECO:0000256" key="1">
    <source>
        <dbReference type="ARBA" id="ARBA00005375"/>
    </source>
</evidence>
<sequence>MQSVLSLSLALSAQVSAMTIPAAPFAGSPTSDIYPPSGTSVNSKLFPPESVVGFAGPTPTGAEPAAVQTAPIYPYNEGDSSSFPLVAPNAHGSGADSTFNMKKSWGNLSPWYSVPSADYGLPGASPLIPDGCTITQLHLLYRHGARYPTSDAAPARFAEKIANATKKGFEVSHDLKFLADWTYKLGAELLTPFGRSQEFLLGLEHRQLYGELLNNFTAQGTLPVFRTESQDRMVKTAINFAAGFFGVPEYLDEVNIEILVEAPRVNNSGAPYEVCPNAAVKSRGDIGSTVAAKFARDAFNATLARLNSQITGLKFDATDAISMLQLCSYETVALGYSSFCGLFSEEDFLNYEYYYDLVSIPSLLQLLMTNVALRQEYYYNNGPGSPVSAAQGKSYLQEYVARFTHEYPKPYSALNETFDNSSTYFPLNQSIYADATHEVVVLDTLTAFNLSALFKGPPLSLNQNERRSSFSTSKVIPFGTHFTTQVLECPSYKPTKQIRFMVNDAVLPLNESYSGCEANCHGLCSFDNVVQVLQKRIEEIDFNYDCYADYKAEAGVDYNGRAPLK</sequence>
<dbReference type="Gene3D" id="3.40.50.1240">
    <property type="entry name" value="Phosphoglycerate mutase-like"/>
    <property type="match status" value="1"/>
</dbReference>
<dbReference type="EMBL" id="JAQQWI010000006">
    <property type="protein sequence ID" value="KAK8033659.1"/>
    <property type="molecule type" value="Genomic_DNA"/>
</dbReference>
<keyword evidence="4" id="KW-0732">Signal</keyword>
<keyword evidence="3" id="KW-0378">Hydrolase</keyword>
<dbReference type="PANTHER" id="PTHR20963:SF55">
    <property type="entry name" value="PHOSPHATASE, PUTATIVE-RELATED"/>
    <property type="match status" value="1"/>
</dbReference>
<keyword evidence="6" id="KW-1185">Reference proteome</keyword>
<gene>
    <name evidence="5" type="ORF">PG991_003057</name>
</gene>
<comment type="caution">
    <text evidence="5">The sequence shown here is derived from an EMBL/GenBank/DDBJ whole genome shotgun (WGS) entry which is preliminary data.</text>
</comment>
<reference evidence="5 6" key="1">
    <citation type="submission" date="2023-01" db="EMBL/GenBank/DDBJ databases">
        <title>Analysis of 21 Apiospora genomes using comparative genomics revels a genus with tremendous synthesis potential of carbohydrate active enzymes and secondary metabolites.</title>
        <authorList>
            <person name="Sorensen T."/>
        </authorList>
    </citation>
    <scope>NUCLEOTIDE SEQUENCE [LARGE SCALE GENOMIC DNA]</scope>
    <source>
        <strain evidence="5 6">CBS 20057</strain>
    </source>
</reference>
<protein>
    <recommendedName>
        <fullName evidence="2">3-phytase</fullName>
        <ecNumber evidence="2">3.1.3.8</ecNumber>
    </recommendedName>
</protein>
<dbReference type="Pfam" id="PF00328">
    <property type="entry name" value="His_Phos_2"/>
    <property type="match status" value="1"/>
</dbReference>
<evidence type="ECO:0000256" key="2">
    <source>
        <dbReference type="ARBA" id="ARBA00012632"/>
    </source>
</evidence>
<dbReference type="CDD" id="cd07061">
    <property type="entry name" value="HP_HAP_like"/>
    <property type="match status" value="1"/>
</dbReference>
<comment type="similarity">
    <text evidence="1">Belongs to the histidine acid phosphatase family.</text>
</comment>
<organism evidence="5 6">
    <name type="scientific">Apiospora marii</name>
    <dbReference type="NCBI Taxonomy" id="335849"/>
    <lineage>
        <taxon>Eukaryota</taxon>
        <taxon>Fungi</taxon>
        <taxon>Dikarya</taxon>
        <taxon>Ascomycota</taxon>
        <taxon>Pezizomycotina</taxon>
        <taxon>Sordariomycetes</taxon>
        <taxon>Xylariomycetidae</taxon>
        <taxon>Amphisphaeriales</taxon>
        <taxon>Apiosporaceae</taxon>
        <taxon>Apiospora</taxon>
    </lineage>
</organism>
<evidence type="ECO:0000256" key="3">
    <source>
        <dbReference type="ARBA" id="ARBA00022801"/>
    </source>
</evidence>
<dbReference type="InterPro" id="IPR033379">
    <property type="entry name" value="Acid_Pase_AS"/>
</dbReference>
<feature type="chain" id="PRO_5046066335" description="3-phytase" evidence="4">
    <location>
        <begin position="18"/>
        <end position="565"/>
    </location>
</feature>
<feature type="signal peptide" evidence="4">
    <location>
        <begin position="1"/>
        <end position="17"/>
    </location>
</feature>
<proteinExistence type="inferred from homology"/>
<evidence type="ECO:0000256" key="4">
    <source>
        <dbReference type="SAM" id="SignalP"/>
    </source>
</evidence>